<accession>A0A6J6PT42</accession>
<sequence>MALFLPATLYTPNSSTMAMTMCIIEPAVMTSSRFGYDLLRYVTGSSAGSVSSRLFMPTMRTNAPIGRARTPYSTPLR</sequence>
<name>A0A6J6PT42_9ZZZZ</name>
<organism evidence="1">
    <name type="scientific">freshwater metagenome</name>
    <dbReference type="NCBI Taxonomy" id="449393"/>
    <lineage>
        <taxon>unclassified sequences</taxon>
        <taxon>metagenomes</taxon>
        <taxon>ecological metagenomes</taxon>
    </lineage>
</organism>
<dbReference type="EMBL" id="CAEZXM010000226">
    <property type="protein sequence ID" value="CAB4699728.1"/>
    <property type="molecule type" value="Genomic_DNA"/>
</dbReference>
<evidence type="ECO:0000313" key="1">
    <source>
        <dbReference type="EMBL" id="CAB4699728.1"/>
    </source>
</evidence>
<protein>
    <submittedName>
        <fullName evidence="1">Unannotated protein</fullName>
    </submittedName>
</protein>
<proteinExistence type="predicted"/>
<dbReference type="AlphaFoldDB" id="A0A6J6PT42"/>
<gene>
    <name evidence="1" type="ORF">UFOPK2366_01206</name>
</gene>
<reference evidence="1" key="1">
    <citation type="submission" date="2020-05" db="EMBL/GenBank/DDBJ databases">
        <authorList>
            <person name="Chiriac C."/>
            <person name="Salcher M."/>
            <person name="Ghai R."/>
            <person name="Kavagutti S V."/>
        </authorList>
    </citation>
    <scope>NUCLEOTIDE SEQUENCE</scope>
</reference>